<dbReference type="EC" id="5.1.3.1" evidence="7 10"/>
<evidence type="ECO:0000256" key="13">
    <source>
        <dbReference type="PIRSR" id="PIRSR001461-2"/>
    </source>
</evidence>
<comment type="cofactor">
    <cofactor evidence="2">
        <name>Mn(2+)</name>
        <dbReference type="ChEBI" id="CHEBI:29035"/>
    </cofactor>
</comment>
<sequence length="231" mass="25071">MIKIAPSILSADFSMLKEDVQRVEAAGVDWLHIDVMDGHFVPNITMGPVAVQALRPHSKLFFDVHLMIEKPEQFIDQFVRAGADLITVHAEACTHLHRTLALIKEKGIKAGVALNPSTHQDTIEYVLSMVDLVLLMTVNPGFGGQAFIPEIIGKIKKVKTMLEHQNVNSEIQVDGGINIKTAPLVARAGATVLVAGSAIFGAQDPAVAVEEIRKAAKARYKGNVCHMGVKR</sequence>
<dbReference type="EMBL" id="CP001720">
    <property type="protein sequence ID" value="ACV63115.1"/>
    <property type="molecule type" value="Genomic_DNA"/>
</dbReference>
<dbReference type="FunFam" id="3.20.20.70:FF:000004">
    <property type="entry name" value="Ribulose-phosphate 3-epimerase"/>
    <property type="match status" value="1"/>
</dbReference>
<evidence type="ECO:0000313" key="16">
    <source>
        <dbReference type="Proteomes" id="UP000002217"/>
    </source>
</evidence>
<dbReference type="SUPFAM" id="SSF51366">
    <property type="entry name" value="Ribulose-phoshate binding barrel"/>
    <property type="match status" value="1"/>
</dbReference>
<dbReference type="PANTHER" id="PTHR11749">
    <property type="entry name" value="RIBULOSE-5-PHOSPHATE-3-EPIMERASE"/>
    <property type="match status" value="1"/>
</dbReference>
<name>C8VZY7_DESAS</name>
<dbReference type="GO" id="GO:0004750">
    <property type="term" value="F:D-ribulose-phosphate 3-epimerase activity"/>
    <property type="evidence" value="ECO:0007669"/>
    <property type="project" value="UniProtKB-UniRule"/>
</dbReference>
<feature type="binding site" evidence="10">
    <location>
        <begin position="174"/>
        <end position="176"/>
    </location>
    <ligand>
        <name>substrate</name>
    </ligand>
</feature>
<dbReference type="PIRSF" id="PIRSF001461">
    <property type="entry name" value="RPE"/>
    <property type="match status" value="1"/>
</dbReference>
<dbReference type="Proteomes" id="UP000002217">
    <property type="component" value="Chromosome"/>
</dbReference>
<comment type="pathway">
    <text evidence="10">Carbohydrate degradation.</text>
</comment>
<comment type="cofactor">
    <cofactor evidence="3">
        <name>Co(2+)</name>
        <dbReference type="ChEBI" id="CHEBI:48828"/>
    </cofactor>
</comment>
<comment type="function">
    <text evidence="10">Catalyzes the reversible epimerization of D-ribulose 5-phosphate to D-xylulose 5-phosphate.</text>
</comment>
<dbReference type="eggNOG" id="COG0036">
    <property type="taxonomic scope" value="Bacteria"/>
</dbReference>
<dbReference type="CDD" id="cd00429">
    <property type="entry name" value="RPE"/>
    <property type="match status" value="1"/>
</dbReference>
<protein>
    <recommendedName>
        <fullName evidence="7 10">Ribulose-phosphate 3-epimerase</fullName>
        <ecNumber evidence="7 10">5.1.3.1</ecNumber>
    </recommendedName>
</protein>
<keyword evidence="13" id="KW-0464">Manganese</keyword>
<dbReference type="InterPro" id="IPR011060">
    <property type="entry name" value="RibuloseP-bd_barrel"/>
</dbReference>
<dbReference type="GO" id="GO:0006098">
    <property type="term" value="P:pentose-phosphate shunt"/>
    <property type="evidence" value="ECO:0007669"/>
    <property type="project" value="UniProtKB-UniRule"/>
</dbReference>
<feature type="binding site" evidence="10 13">
    <location>
        <position position="174"/>
    </location>
    <ligand>
        <name>a divalent metal cation</name>
        <dbReference type="ChEBI" id="CHEBI:60240"/>
    </ligand>
</feature>
<comment type="catalytic activity">
    <reaction evidence="1 10 11">
        <text>D-ribulose 5-phosphate = D-xylulose 5-phosphate</text>
        <dbReference type="Rhea" id="RHEA:13677"/>
        <dbReference type="ChEBI" id="CHEBI:57737"/>
        <dbReference type="ChEBI" id="CHEBI:58121"/>
        <dbReference type="EC" id="5.1.3.1"/>
    </reaction>
</comment>
<evidence type="ECO:0000256" key="4">
    <source>
        <dbReference type="ARBA" id="ARBA00001947"/>
    </source>
</evidence>
<feature type="binding site" evidence="10 14">
    <location>
        <begin position="196"/>
        <end position="197"/>
    </location>
    <ligand>
        <name>substrate</name>
    </ligand>
</feature>
<evidence type="ECO:0000256" key="8">
    <source>
        <dbReference type="ARBA" id="ARBA00022723"/>
    </source>
</evidence>
<evidence type="ECO:0000256" key="7">
    <source>
        <dbReference type="ARBA" id="ARBA00013188"/>
    </source>
</evidence>
<dbReference type="GO" id="GO:0019323">
    <property type="term" value="P:pentose catabolic process"/>
    <property type="evidence" value="ECO:0007669"/>
    <property type="project" value="UniProtKB-UniRule"/>
</dbReference>
<dbReference type="InterPro" id="IPR013785">
    <property type="entry name" value="Aldolase_TIM"/>
</dbReference>
<dbReference type="NCBIfam" id="TIGR01163">
    <property type="entry name" value="rpe"/>
    <property type="match status" value="1"/>
</dbReference>
<feature type="active site" description="Proton donor" evidence="10 12">
    <location>
        <position position="174"/>
    </location>
</feature>
<dbReference type="InterPro" id="IPR000056">
    <property type="entry name" value="Ribul_P_3_epim-like"/>
</dbReference>
<dbReference type="GO" id="GO:0005737">
    <property type="term" value="C:cytoplasm"/>
    <property type="evidence" value="ECO:0007669"/>
    <property type="project" value="UniProtKB-ARBA"/>
</dbReference>
<dbReference type="HAMAP" id="MF_02227">
    <property type="entry name" value="RPE"/>
    <property type="match status" value="1"/>
</dbReference>
<evidence type="ECO:0000256" key="5">
    <source>
        <dbReference type="ARBA" id="ARBA00001954"/>
    </source>
</evidence>
<organism evidence="15 16">
    <name type="scientific">Desulfofarcimen acetoxidans (strain ATCC 49208 / DSM 771 / KCTC 5769 / VKM B-1644 / 5575)</name>
    <name type="common">Desulfotomaculum acetoxidans</name>
    <dbReference type="NCBI Taxonomy" id="485916"/>
    <lineage>
        <taxon>Bacteria</taxon>
        <taxon>Bacillati</taxon>
        <taxon>Bacillota</taxon>
        <taxon>Clostridia</taxon>
        <taxon>Eubacteriales</taxon>
        <taxon>Peptococcaceae</taxon>
        <taxon>Desulfofarcimen</taxon>
    </lineage>
</organism>
<reference evidence="15 16" key="1">
    <citation type="journal article" date="2009" name="Stand. Genomic Sci.">
        <title>Complete genome sequence of Desulfotomaculum acetoxidans type strain (5575).</title>
        <authorList>
            <person name="Spring S."/>
            <person name="Lapidus A."/>
            <person name="Schroder M."/>
            <person name="Gleim D."/>
            <person name="Sims D."/>
            <person name="Meincke L."/>
            <person name="Glavina Del Rio T."/>
            <person name="Tice H."/>
            <person name="Copeland A."/>
            <person name="Cheng J.F."/>
            <person name="Lucas S."/>
            <person name="Chen F."/>
            <person name="Nolan M."/>
            <person name="Bruce D."/>
            <person name="Goodwin L."/>
            <person name="Pitluck S."/>
            <person name="Ivanova N."/>
            <person name="Mavromatis K."/>
            <person name="Mikhailova N."/>
            <person name="Pati A."/>
            <person name="Chen A."/>
            <person name="Palaniappan K."/>
            <person name="Land M."/>
            <person name="Hauser L."/>
            <person name="Chang Y.J."/>
            <person name="Jeffries C.D."/>
            <person name="Chain P."/>
            <person name="Saunders E."/>
            <person name="Brettin T."/>
            <person name="Detter J.C."/>
            <person name="Goker M."/>
            <person name="Bristow J."/>
            <person name="Eisen J.A."/>
            <person name="Markowitz V."/>
            <person name="Hugenholtz P."/>
            <person name="Kyrpides N.C."/>
            <person name="Klenk H.P."/>
            <person name="Han C."/>
        </authorList>
    </citation>
    <scope>NUCLEOTIDE SEQUENCE [LARGE SCALE GENOMIC DNA]</scope>
    <source>
        <strain evidence="16">ATCC 49208 / DSM 771 / VKM B-1644</strain>
    </source>
</reference>
<evidence type="ECO:0000256" key="12">
    <source>
        <dbReference type="PIRSR" id="PIRSR001461-1"/>
    </source>
</evidence>
<evidence type="ECO:0000256" key="9">
    <source>
        <dbReference type="ARBA" id="ARBA00023235"/>
    </source>
</evidence>
<feature type="binding site" evidence="10 13">
    <location>
        <position position="65"/>
    </location>
    <ligand>
        <name>a divalent metal cation</name>
        <dbReference type="ChEBI" id="CHEBI:60240"/>
    </ligand>
</feature>
<feature type="binding site" evidence="14">
    <location>
        <position position="176"/>
    </location>
    <ligand>
        <name>substrate</name>
    </ligand>
</feature>
<dbReference type="HOGENOM" id="CLU_054856_2_1_9"/>
<feature type="binding site" evidence="10 14">
    <location>
        <begin position="141"/>
        <end position="144"/>
    </location>
    <ligand>
        <name>substrate</name>
    </ligand>
</feature>
<evidence type="ECO:0000256" key="1">
    <source>
        <dbReference type="ARBA" id="ARBA00001782"/>
    </source>
</evidence>
<feature type="binding site" evidence="10 13">
    <location>
        <position position="32"/>
    </location>
    <ligand>
        <name>a divalent metal cation</name>
        <dbReference type="ChEBI" id="CHEBI:60240"/>
    </ligand>
</feature>
<dbReference type="PROSITE" id="PS01086">
    <property type="entry name" value="RIBUL_P_3_EPIMER_2"/>
    <property type="match status" value="1"/>
</dbReference>
<comment type="cofactor">
    <cofactor evidence="10 13">
        <name>a divalent metal cation</name>
        <dbReference type="ChEBI" id="CHEBI:60240"/>
    </cofactor>
    <text evidence="10 13">Binds 1 divalent metal cation per subunit.</text>
</comment>
<dbReference type="InterPro" id="IPR026019">
    <property type="entry name" value="Ribul_P_3_epim"/>
</dbReference>
<comment type="cofactor">
    <cofactor evidence="5">
        <name>Fe(2+)</name>
        <dbReference type="ChEBI" id="CHEBI:29033"/>
    </cofactor>
</comment>
<feature type="binding site" evidence="10 13">
    <location>
        <position position="34"/>
    </location>
    <ligand>
        <name>a divalent metal cation</name>
        <dbReference type="ChEBI" id="CHEBI:60240"/>
    </ligand>
</feature>
<keyword evidence="16" id="KW-1185">Reference proteome</keyword>
<dbReference type="Pfam" id="PF00834">
    <property type="entry name" value="Ribul_P_3_epim"/>
    <property type="match status" value="1"/>
</dbReference>
<dbReference type="GO" id="GO:0046872">
    <property type="term" value="F:metal ion binding"/>
    <property type="evidence" value="ECO:0007669"/>
    <property type="project" value="UniProtKB-UniRule"/>
</dbReference>
<evidence type="ECO:0000256" key="3">
    <source>
        <dbReference type="ARBA" id="ARBA00001941"/>
    </source>
</evidence>
<keyword evidence="8 10" id="KW-0479">Metal-binding</keyword>
<comment type="cofactor">
    <cofactor evidence="4">
        <name>Zn(2+)</name>
        <dbReference type="ChEBI" id="CHEBI:29105"/>
    </cofactor>
</comment>
<keyword evidence="10 11" id="KW-0119">Carbohydrate metabolism</keyword>
<proteinExistence type="inferred from homology"/>
<dbReference type="PROSITE" id="PS01085">
    <property type="entry name" value="RIBUL_P_3_EPIMER_1"/>
    <property type="match status" value="1"/>
</dbReference>
<keyword evidence="9 10" id="KW-0413">Isomerase</keyword>
<keyword evidence="13" id="KW-0862">Zinc</keyword>
<gene>
    <name evidence="10" type="primary">rpe</name>
    <name evidence="15" type="ordered locus">Dtox_2302</name>
</gene>
<feature type="active site" description="Proton acceptor" evidence="10 12">
    <location>
        <position position="34"/>
    </location>
</feature>
<evidence type="ECO:0000256" key="14">
    <source>
        <dbReference type="PIRSR" id="PIRSR001461-3"/>
    </source>
</evidence>
<dbReference type="RefSeq" id="WP_015757816.1">
    <property type="nucleotide sequence ID" value="NC_013216.1"/>
</dbReference>
<dbReference type="NCBIfam" id="NF004076">
    <property type="entry name" value="PRK05581.1-4"/>
    <property type="match status" value="1"/>
</dbReference>
<evidence type="ECO:0000256" key="11">
    <source>
        <dbReference type="PIRNR" id="PIRNR001461"/>
    </source>
</evidence>
<dbReference type="KEGG" id="dae:Dtox_2302"/>
<feature type="binding site" evidence="10 14">
    <location>
        <position position="65"/>
    </location>
    <ligand>
        <name>substrate</name>
    </ligand>
</feature>
<evidence type="ECO:0000256" key="6">
    <source>
        <dbReference type="ARBA" id="ARBA00009541"/>
    </source>
</evidence>
<keyword evidence="13" id="KW-0170">Cobalt</keyword>
<dbReference type="Gene3D" id="3.20.20.70">
    <property type="entry name" value="Aldolase class I"/>
    <property type="match status" value="1"/>
</dbReference>
<evidence type="ECO:0000256" key="10">
    <source>
        <dbReference type="HAMAP-Rule" id="MF_02227"/>
    </source>
</evidence>
<evidence type="ECO:0000313" key="15">
    <source>
        <dbReference type="EMBL" id="ACV63115.1"/>
    </source>
</evidence>
<accession>C8VZY7</accession>
<feature type="binding site" evidence="10 14">
    <location>
        <position position="7"/>
    </location>
    <ligand>
        <name>substrate</name>
    </ligand>
</feature>
<comment type="similarity">
    <text evidence="6 10 11">Belongs to the ribulose-phosphate 3-epimerase family.</text>
</comment>
<dbReference type="STRING" id="485916.Dtox_2302"/>
<dbReference type="OrthoDB" id="1645589at2"/>
<dbReference type="AlphaFoldDB" id="C8VZY7"/>
<evidence type="ECO:0000256" key="2">
    <source>
        <dbReference type="ARBA" id="ARBA00001936"/>
    </source>
</evidence>